<feature type="compositionally biased region" description="Low complexity" evidence="5">
    <location>
        <begin position="202"/>
        <end position="213"/>
    </location>
</feature>
<dbReference type="SUPFAM" id="SSF103473">
    <property type="entry name" value="MFS general substrate transporter"/>
    <property type="match status" value="1"/>
</dbReference>
<dbReference type="EMBL" id="JBHSIT010000001">
    <property type="protein sequence ID" value="MFC4906576.1"/>
    <property type="molecule type" value="Genomic_DNA"/>
</dbReference>
<feature type="transmembrane region" description="Helical" evidence="6">
    <location>
        <begin position="317"/>
        <end position="338"/>
    </location>
</feature>
<feature type="transmembrane region" description="Helical" evidence="6">
    <location>
        <begin position="378"/>
        <end position="396"/>
    </location>
</feature>
<keyword evidence="4 6" id="KW-0472">Membrane</keyword>
<dbReference type="PANTHER" id="PTHR23514:SF13">
    <property type="entry name" value="INNER MEMBRANE PROTEIN YBJJ"/>
    <property type="match status" value="1"/>
</dbReference>
<name>A0ABV9TT29_9ACTN</name>
<feature type="compositionally biased region" description="Low complexity" evidence="5">
    <location>
        <begin position="243"/>
        <end position="263"/>
    </location>
</feature>
<evidence type="ECO:0000256" key="4">
    <source>
        <dbReference type="ARBA" id="ARBA00023136"/>
    </source>
</evidence>
<feature type="transmembrane region" description="Helical" evidence="6">
    <location>
        <begin position="350"/>
        <end position="372"/>
    </location>
</feature>
<protein>
    <submittedName>
        <fullName evidence="7">MFS transporter</fullName>
    </submittedName>
</protein>
<reference evidence="8" key="1">
    <citation type="journal article" date="2019" name="Int. J. Syst. Evol. Microbiol.">
        <title>The Global Catalogue of Microorganisms (GCM) 10K type strain sequencing project: providing services to taxonomists for standard genome sequencing and annotation.</title>
        <authorList>
            <consortium name="The Broad Institute Genomics Platform"/>
            <consortium name="The Broad Institute Genome Sequencing Center for Infectious Disease"/>
            <person name="Wu L."/>
            <person name="Ma J."/>
        </authorList>
    </citation>
    <scope>NUCLEOTIDE SEQUENCE [LARGE SCALE GENOMIC DNA]</scope>
    <source>
        <strain evidence="8">KLKA75</strain>
    </source>
</reference>
<comment type="caution">
    <text evidence="7">The sequence shown here is derived from an EMBL/GenBank/DDBJ whole genome shotgun (WGS) entry which is preliminary data.</text>
</comment>
<accession>A0ABV9TT29</accession>
<sequence>MTALASAVLPGLRSARRAVTVAFLVHGLAAAAWVARIPQIKEHLGLSAGTLGLALLGSPIGVVLATRVAGPAVARFGSRATVLVAGTSAALAPVALGLSVNLPMLVGALVLLGASLGLMDVAMNAQGVAVERGYGRPIMSGLHGVYSIGTLVAAVVGSAAAHAHVPVAVHLTVLGVLFATLLLVGARTLLDRSSEHLDEEPAPTALSAPLAEPEPADIENPEAGPGETASVSGTASSGGGGASAASSEHGAVAASGRPGSGAASPGGGGSGAAASSGMGAGMLLALLGVIGLCSFVGEGAMADWSAVYLKESLGAGAGFAGLGYAGCAVAMTIGRLAGDRVVGRFGAVRVLRIGSLVACAGLGGGLAVGAPWAAVTGFTLFGFGVAVVAPVTFSAAGNLPGIPAAHGIARVTAIGYLGLLGGPPVIGLIAQAVGLPWALAVPAALSGMIVLLAGATRAADR</sequence>
<comment type="subcellular location">
    <subcellularLocation>
        <location evidence="1">Membrane</location>
        <topology evidence="1">Multi-pass membrane protein</topology>
    </subcellularLocation>
</comment>
<feature type="transmembrane region" description="Helical" evidence="6">
    <location>
        <begin position="144"/>
        <end position="161"/>
    </location>
</feature>
<dbReference type="Pfam" id="PF07690">
    <property type="entry name" value="MFS_1"/>
    <property type="match status" value="1"/>
</dbReference>
<keyword evidence="3 6" id="KW-1133">Transmembrane helix</keyword>
<feature type="transmembrane region" description="Helical" evidence="6">
    <location>
        <begin position="44"/>
        <end position="64"/>
    </location>
</feature>
<gene>
    <name evidence="7" type="ORF">ACFPCY_04535</name>
</gene>
<feature type="compositionally biased region" description="Low complexity" evidence="5">
    <location>
        <begin position="226"/>
        <end position="235"/>
    </location>
</feature>
<dbReference type="Gene3D" id="1.20.1250.20">
    <property type="entry name" value="MFS general substrate transporter like domains"/>
    <property type="match status" value="1"/>
</dbReference>
<evidence type="ECO:0000256" key="5">
    <source>
        <dbReference type="SAM" id="MobiDB-lite"/>
    </source>
</evidence>
<evidence type="ECO:0000313" key="7">
    <source>
        <dbReference type="EMBL" id="MFC4906576.1"/>
    </source>
</evidence>
<feature type="transmembrane region" description="Helical" evidence="6">
    <location>
        <begin position="408"/>
        <end position="429"/>
    </location>
</feature>
<dbReference type="Proteomes" id="UP001595872">
    <property type="component" value="Unassembled WGS sequence"/>
</dbReference>
<evidence type="ECO:0000256" key="2">
    <source>
        <dbReference type="ARBA" id="ARBA00022692"/>
    </source>
</evidence>
<feature type="transmembrane region" description="Helical" evidence="6">
    <location>
        <begin position="280"/>
        <end position="297"/>
    </location>
</feature>
<evidence type="ECO:0000256" key="1">
    <source>
        <dbReference type="ARBA" id="ARBA00004141"/>
    </source>
</evidence>
<evidence type="ECO:0000256" key="3">
    <source>
        <dbReference type="ARBA" id="ARBA00022989"/>
    </source>
</evidence>
<feature type="region of interest" description="Disordered" evidence="5">
    <location>
        <begin position="195"/>
        <end position="270"/>
    </location>
</feature>
<feature type="transmembrane region" description="Helical" evidence="6">
    <location>
        <begin position="102"/>
        <end position="123"/>
    </location>
</feature>
<keyword evidence="2 6" id="KW-0812">Transmembrane</keyword>
<feature type="transmembrane region" description="Helical" evidence="6">
    <location>
        <begin position="435"/>
        <end position="455"/>
    </location>
</feature>
<dbReference type="InterPro" id="IPR051788">
    <property type="entry name" value="MFS_Transporter"/>
</dbReference>
<dbReference type="CDD" id="cd17393">
    <property type="entry name" value="MFS_MosC_like"/>
    <property type="match status" value="1"/>
</dbReference>
<dbReference type="InterPro" id="IPR011701">
    <property type="entry name" value="MFS"/>
</dbReference>
<evidence type="ECO:0000256" key="6">
    <source>
        <dbReference type="SAM" id="Phobius"/>
    </source>
</evidence>
<proteinExistence type="predicted"/>
<feature type="transmembrane region" description="Helical" evidence="6">
    <location>
        <begin position="167"/>
        <end position="186"/>
    </location>
</feature>
<keyword evidence="8" id="KW-1185">Reference proteome</keyword>
<evidence type="ECO:0000313" key="8">
    <source>
        <dbReference type="Proteomes" id="UP001595872"/>
    </source>
</evidence>
<dbReference type="InterPro" id="IPR036259">
    <property type="entry name" value="MFS_trans_sf"/>
</dbReference>
<dbReference type="PANTHER" id="PTHR23514">
    <property type="entry name" value="BYPASS OF STOP CODON PROTEIN 6"/>
    <property type="match status" value="1"/>
</dbReference>
<dbReference type="RefSeq" id="WP_378252265.1">
    <property type="nucleotide sequence ID" value="NZ_JBHSIT010000001.1"/>
</dbReference>
<organism evidence="7 8">
    <name type="scientific">Actinomadura gamaensis</name>
    <dbReference type="NCBI Taxonomy" id="1763541"/>
    <lineage>
        <taxon>Bacteria</taxon>
        <taxon>Bacillati</taxon>
        <taxon>Actinomycetota</taxon>
        <taxon>Actinomycetes</taxon>
        <taxon>Streptosporangiales</taxon>
        <taxon>Thermomonosporaceae</taxon>
        <taxon>Actinomadura</taxon>
    </lineage>
</organism>